<dbReference type="GO" id="GO:0042262">
    <property type="term" value="P:DNA protection"/>
    <property type="evidence" value="ECO:0007669"/>
    <property type="project" value="TreeGrafter"/>
</dbReference>
<dbReference type="EMBL" id="MPDM01000001">
    <property type="protein sequence ID" value="OKL50501.1"/>
    <property type="molecule type" value="Genomic_DNA"/>
</dbReference>
<evidence type="ECO:0000313" key="2">
    <source>
        <dbReference type="Proteomes" id="UP000186465"/>
    </source>
</evidence>
<sequence length="117" mass="13346">MSEIEELRLEMKKFIEDRDWAKFHDPKAILLAMMGEMGELAECFQWLPADRAAELVAEGEAHEAVSDEIADVFIFLLHLCTACDINLEEATRRKIAKNIAKYPLDSLPKRGRQAAEQ</sequence>
<reference evidence="2" key="1">
    <citation type="submission" date="2016-11" db="EMBL/GenBank/DDBJ databases">
        <title>Actinomyces gypaetusis sp. nov. isolated from Gypaetus barbatus in Qinghai Tibet Plateau China.</title>
        <authorList>
            <person name="Meng X."/>
        </authorList>
    </citation>
    <scope>NUCLEOTIDE SEQUENCE [LARGE SCALE GENOMIC DNA]</scope>
    <source>
        <strain evidence="2">DSM 15383</strain>
    </source>
</reference>
<evidence type="ECO:0000313" key="1">
    <source>
        <dbReference type="EMBL" id="OKL50501.1"/>
    </source>
</evidence>
<dbReference type="RefSeq" id="WP_222842257.1">
    <property type="nucleotide sequence ID" value="NZ_MPDM01000001.1"/>
</dbReference>
<accession>A0A1Q5PSE7</accession>
<dbReference type="GO" id="GO:0005829">
    <property type="term" value="C:cytosol"/>
    <property type="evidence" value="ECO:0007669"/>
    <property type="project" value="TreeGrafter"/>
</dbReference>
<dbReference type="InterPro" id="IPR025984">
    <property type="entry name" value="DCTPP"/>
</dbReference>
<dbReference type="PANTHER" id="PTHR46523:SF1">
    <property type="entry name" value="DCTP PYROPHOSPHATASE 1"/>
    <property type="match status" value="1"/>
</dbReference>
<organism evidence="1 2">
    <name type="scientific">Boudabousia marimammalium</name>
    <dbReference type="NCBI Taxonomy" id="156892"/>
    <lineage>
        <taxon>Bacteria</taxon>
        <taxon>Bacillati</taxon>
        <taxon>Actinomycetota</taxon>
        <taxon>Actinomycetes</taxon>
        <taxon>Actinomycetales</taxon>
        <taxon>Actinomycetaceae</taxon>
        <taxon>Boudabousia</taxon>
    </lineage>
</organism>
<name>A0A1Q5PSE7_9ACTO</name>
<dbReference type="PANTHER" id="PTHR46523">
    <property type="entry name" value="DCTP PYROPHOSPHATASE 1"/>
    <property type="match status" value="1"/>
</dbReference>
<dbReference type="PIRSF" id="PIRSF029826">
    <property type="entry name" value="UCP029826_pph"/>
    <property type="match status" value="1"/>
</dbReference>
<dbReference type="STRING" id="156892.BM477_00565"/>
<dbReference type="GO" id="GO:0047840">
    <property type="term" value="F:dCTP diphosphatase activity"/>
    <property type="evidence" value="ECO:0007669"/>
    <property type="project" value="TreeGrafter"/>
</dbReference>
<dbReference type="CDD" id="cd11537">
    <property type="entry name" value="NTP-PPase_RS21-C6_like"/>
    <property type="match status" value="1"/>
</dbReference>
<dbReference type="Proteomes" id="UP000186465">
    <property type="component" value="Unassembled WGS sequence"/>
</dbReference>
<dbReference type="Pfam" id="PF12643">
    <property type="entry name" value="MazG-like"/>
    <property type="match status" value="1"/>
</dbReference>
<keyword evidence="2" id="KW-1185">Reference proteome</keyword>
<dbReference type="SUPFAM" id="SSF101386">
    <property type="entry name" value="all-alpha NTP pyrophosphatases"/>
    <property type="match status" value="1"/>
</dbReference>
<gene>
    <name evidence="1" type="ORF">BM477_00565</name>
</gene>
<comment type="caution">
    <text evidence="1">The sequence shown here is derived from an EMBL/GenBank/DDBJ whole genome shotgun (WGS) entry which is preliminary data.</text>
</comment>
<dbReference type="InterPro" id="IPR052555">
    <property type="entry name" value="dCTP_Pyrophosphatase"/>
</dbReference>
<protein>
    <recommendedName>
        <fullName evidence="3">Nucleotide pyrophosphohydrolase</fullName>
    </recommendedName>
</protein>
<dbReference type="AlphaFoldDB" id="A0A1Q5PSE7"/>
<proteinExistence type="predicted"/>
<evidence type="ECO:0008006" key="3">
    <source>
        <dbReference type="Google" id="ProtNLM"/>
    </source>
</evidence>
<dbReference type="GO" id="GO:0006253">
    <property type="term" value="P:dCTP catabolic process"/>
    <property type="evidence" value="ECO:0007669"/>
    <property type="project" value="TreeGrafter"/>
</dbReference>
<dbReference type="Gene3D" id="1.10.287.1080">
    <property type="entry name" value="MazG-like"/>
    <property type="match status" value="1"/>
</dbReference>